<feature type="chain" id="PRO_5046827779" evidence="2">
    <location>
        <begin position="25"/>
        <end position="524"/>
    </location>
</feature>
<keyword evidence="5" id="KW-1185">Reference proteome</keyword>
<dbReference type="InterPro" id="IPR013783">
    <property type="entry name" value="Ig-like_fold"/>
</dbReference>
<dbReference type="PROSITE" id="PS51173">
    <property type="entry name" value="CBM2"/>
    <property type="match status" value="1"/>
</dbReference>
<feature type="domain" description="CBM2" evidence="3">
    <location>
        <begin position="428"/>
        <end position="524"/>
    </location>
</feature>
<dbReference type="GO" id="GO:0004497">
    <property type="term" value="F:monooxygenase activity"/>
    <property type="evidence" value="ECO:0007669"/>
    <property type="project" value="UniProtKB-KW"/>
</dbReference>
<sequence length="524" mass="56716">MKHSLQRAVLIGAAAFVVAPQLMAHGLIQDPPSRNWFCGAITKPDEIANGTAKYPECKTAFDTNMTGSYNFMSVLTHTKGRAEVTPLPENVCGFNAETFNKGATPWDTPMQWPTNKVTAGRKEFTWNIAWGPHFSDTQEFRYYITKPGFQWSPTKALTWADFEDQPFCTLTYDDTKPNGNPDVVPDKGTVLFHTFCQLPARTGRHVVYGEWGRNYFTYERFHSCVDVEYEGSSGKPPTAVIGFKPDVTEVTGATTVVLDGSGSKGKGLTYAWSLNPNDLKSAKIVNADQAKAKLVLTEPQVNENLQISLLVKNAAGLTDTESRTLLHKPTGGSKWTDLGPLTTTPVTLHANDSVNVRTVLTTGTDNYVPNPALVLTEANSSATQWPLALGKAVNATDSGLQIGVVNAKGAIKPIADATANRMYAEKGSKIASAFLQVTISNKIVATYTVTSDWGQGYCASIKVSNNDSVPVQWKATLKINGTVSNAWNLVWSQAGDTMTIEGVAPNNILQPGANYTDGGFCANK</sequence>
<dbReference type="SMART" id="SM00637">
    <property type="entry name" value="CBD_II"/>
    <property type="match status" value="1"/>
</dbReference>
<organism evidence="4 5">
    <name type="scientific">Ideonella lacteola</name>
    <dbReference type="NCBI Taxonomy" id="2984193"/>
    <lineage>
        <taxon>Bacteria</taxon>
        <taxon>Pseudomonadati</taxon>
        <taxon>Pseudomonadota</taxon>
        <taxon>Betaproteobacteria</taxon>
        <taxon>Burkholderiales</taxon>
        <taxon>Sphaerotilaceae</taxon>
        <taxon>Ideonella</taxon>
    </lineage>
</organism>
<reference evidence="4 5" key="1">
    <citation type="submission" date="2024-04" db="EMBL/GenBank/DDBJ databases">
        <title>Novel species of the genus Ideonella isolated from streams.</title>
        <authorList>
            <person name="Lu H."/>
        </authorList>
    </citation>
    <scope>NUCLEOTIDE SEQUENCE [LARGE SCALE GENOMIC DNA]</scope>
    <source>
        <strain evidence="4 5">DXS29W</strain>
    </source>
</reference>
<proteinExistence type="predicted"/>
<dbReference type="Pfam" id="PF03067">
    <property type="entry name" value="LPMO_10"/>
    <property type="match status" value="1"/>
</dbReference>
<evidence type="ECO:0000256" key="1">
    <source>
        <dbReference type="ARBA" id="ARBA00022669"/>
    </source>
</evidence>
<accession>A0ABU9BW36</accession>
<dbReference type="Gene3D" id="3.30.70.2150">
    <property type="match status" value="1"/>
</dbReference>
<keyword evidence="1" id="KW-0147">Chitin-binding</keyword>
<keyword evidence="4" id="KW-0503">Monooxygenase</keyword>
<gene>
    <name evidence="4" type="ORF">AACH06_24700</name>
</gene>
<dbReference type="Pfam" id="PF18416">
    <property type="entry name" value="GbpA_2"/>
    <property type="match status" value="1"/>
</dbReference>
<dbReference type="InterPro" id="IPR014756">
    <property type="entry name" value="Ig_E-set"/>
</dbReference>
<evidence type="ECO:0000313" key="4">
    <source>
        <dbReference type="EMBL" id="MEK8034036.1"/>
    </source>
</evidence>
<dbReference type="InterPro" id="IPR008965">
    <property type="entry name" value="CBM2/CBM3_carb-bd_dom_sf"/>
</dbReference>
<evidence type="ECO:0000259" key="3">
    <source>
        <dbReference type="PROSITE" id="PS51173"/>
    </source>
</evidence>
<dbReference type="InterPro" id="IPR001919">
    <property type="entry name" value="CBD2"/>
</dbReference>
<dbReference type="RefSeq" id="WP_341428460.1">
    <property type="nucleotide sequence ID" value="NZ_JBBUTG010000024.1"/>
</dbReference>
<dbReference type="InterPro" id="IPR004302">
    <property type="entry name" value="Cellulose/chitin-bd_N"/>
</dbReference>
<dbReference type="Gene3D" id="2.60.40.290">
    <property type="match status" value="1"/>
</dbReference>
<dbReference type="Pfam" id="PF00553">
    <property type="entry name" value="CBM_2"/>
    <property type="match status" value="1"/>
</dbReference>
<dbReference type="SUPFAM" id="SSF81296">
    <property type="entry name" value="E set domains"/>
    <property type="match status" value="1"/>
</dbReference>
<comment type="caution">
    <text evidence="4">The sequence shown here is derived from an EMBL/GenBank/DDBJ whole genome shotgun (WGS) entry which is preliminary data.</text>
</comment>
<dbReference type="EMBL" id="JBBUTG010000024">
    <property type="protein sequence ID" value="MEK8034036.1"/>
    <property type="molecule type" value="Genomic_DNA"/>
</dbReference>
<evidence type="ECO:0000313" key="5">
    <source>
        <dbReference type="Proteomes" id="UP001371218"/>
    </source>
</evidence>
<dbReference type="Gene3D" id="2.70.50.50">
    <property type="entry name" value="chitin-binding protein cbp21"/>
    <property type="match status" value="1"/>
</dbReference>
<dbReference type="InterPro" id="IPR012291">
    <property type="entry name" value="CBM2_carb-bd_dom_sf"/>
</dbReference>
<keyword evidence="4" id="KW-0560">Oxidoreductase</keyword>
<dbReference type="SUPFAM" id="SSF49384">
    <property type="entry name" value="Carbohydrate-binding domain"/>
    <property type="match status" value="1"/>
</dbReference>
<name>A0ABU9BW36_9BURK</name>
<evidence type="ECO:0000256" key="2">
    <source>
        <dbReference type="SAM" id="SignalP"/>
    </source>
</evidence>
<feature type="signal peptide" evidence="2">
    <location>
        <begin position="1"/>
        <end position="24"/>
    </location>
</feature>
<dbReference type="Proteomes" id="UP001371218">
    <property type="component" value="Unassembled WGS sequence"/>
</dbReference>
<dbReference type="CDD" id="cd21177">
    <property type="entry name" value="LPMO_AA10"/>
    <property type="match status" value="1"/>
</dbReference>
<dbReference type="InterPro" id="IPR041029">
    <property type="entry name" value="GbpA_2"/>
</dbReference>
<dbReference type="Gene3D" id="2.60.40.10">
    <property type="entry name" value="Immunoglobulins"/>
    <property type="match status" value="1"/>
</dbReference>
<keyword evidence="2" id="KW-0732">Signal</keyword>
<protein>
    <submittedName>
        <fullName evidence="4">Lytic polysaccharide monooxygenase</fullName>
    </submittedName>
</protein>